<dbReference type="EMBL" id="CM007648">
    <property type="protein sequence ID" value="ONM16748.1"/>
    <property type="molecule type" value="Genomic_DNA"/>
</dbReference>
<feature type="compositionally biased region" description="Low complexity" evidence="1">
    <location>
        <begin position="100"/>
        <end position="116"/>
    </location>
</feature>
<dbReference type="EnsemblPlants" id="Zm00001eb079910_T006">
    <property type="protein sequence ID" value="Zm00001eb079910_P006"/>
    <property type="gene ID" value="Zm00001eb079910"/>
</dbReference>
<sequence>MPESRDGRSEDLADLSGGVGGGGFFIRRVASPGALAVRGVRKPLARRYISPSRNKENLLPVWALRVTPTKRSPLPGWYPRTPLRDITAIAKAIQRSRSRIAAAQQRSQRIEQSSQSVNVTTPAQAEQDAHIAEASHAVASGSGSTEREAVANPATVLADDNLNVSSLAAEGSLNTPSKPMDPALADKKLSGSIEKVEKLVRKNLKRTSRAAQASRRATQRRNLMSMR</sequence>
<dbReference type="EnsemblPlants" id="Zm00001eb079910_T005">
    <property type="protein sequence ID" value="Zm00001eb079910_P005"/>
    <property type="gene ID" value="Zm00001eb079910"/>
</dbReference>
<dbReference type="Gramene" id="Zm00001eb079910_T001">
    <property type="protein sequence ID" value="Zm00001eb079910_P001"/>
    <property type="gene ID" value="Zm00001eb079910"/>
</dbReference>
<dbReference type="EMBL" id="CM007648">
    <property type="protein sequence ID" value="ONM16745.1"/>
    <property type="molecule type" value="Genomic_DNA"/>
</dbReference>
<dbReference type="Gramene" id="Zm00001eb079910_T007">
    <property type="protein sequence ID" value="Zm00001eb079910_P007"/>
    <property type="gene ID" value="Zm00001eb079910"/>
</dbReference>
<dbReference type="EMBL" id="BT034881">
    <property type="protein sequence ID" value="ACF79886.1"/>
    <property type="molecule type" value="mRNA"/>
</dbReference>
<dbReference type="EMBL" id="BT087421">
    <property type="protein sequence ID" value="ACR37774.1"/>
    <property type="molecule type" value="mRNA"/>
</dbReference>
<dbReference type="GO" id="GO:0051783">
    <property type="term" value="P:regulation of nuclear division"/>
    <property type="evidence" value="ECO:0007669"/>
    <property type="project" value="InterPro"/>
</dbReference>
<dbReference type="OrthoDB" id="1916775at2759"/>
<dbReference type="HOGENOM" id="CLU_068773_0_0_1"/>
<dbReference type="EnsemblPlants" id="Zm00001eb079910_T004">
    <property type="protein sequence ID" value="Zm00001eb079910_P004"/>
    <property type="gene ID" value="Zm00001eb079910"/>
</dbReference>
<dbReference type="EnsemblPlants" id="Zm00001eb079910_T003">
    <property type="protein sequence ID" value="Zm00001eb079910_P003"/>
    <property type="gene ID" value="Zm00001eb079910"/>
</dbReference>
<dbReference type="eggNOG" id="ENOG502RZ6Y">
    <property type="taxonomic scope" value="Eukaryota"/>
</dbReference>
<dbReference type="EMBL" id="BT035288">
    <property type="protein sequence ID" value="ACF80293.1"/>
    <property type="molecule type" value="mRNA"/>
</dbReference>
<reference evidence="3 5" key="2">
    <citation type="submission" date="2015-12" db="EMBL/GenBank/DDBJ databases">
        <title>Update maize B73 reference genome by single molecule sequencing technologies.</title>
        <authorList>
            <consortium name="Maize Genome Sequencing Project"/>
            <person name="Ware D."/>
        </authorList>
    </citation>
    <scope>NUCLEOTIDE SEQUENCE [LARGE SCALE GENOMIC DNA]</scope>
    <source>
        <strain evidence="5">cv. B73</strain>
        <tissue evidence="3">Seedling</tissue>
    </source>
</reference>
<dbReference type="PANTHER" id="PTHR35119">
    <property type="entry name" value="PROTEIN POLYCHOME"/>
    <property type="match status" value="1"/>
</dbReference>
<evidence type="ECO:0000313" key="2">
    <source>
        <dbReference type="EMBL" id="ACF79886.1"/>
    </source>
</evidence>
<dbReference type="Proteomes" id="UP000007305">
    <property type="component" value="Chromosome 2"/>
</dbReference>
<keyword evidence="5" id="KW-1185">Reference proteome</keyword>
<dbReference type="Gramene" id="Zm00001eb079910_T004">
    <property type="protein sequence ID" value="Zm00001eb079910_P004"/>
    <property type="gene ID" value="Zm00001eb079910"/>
</dbReference>
<dbReference type="EMBL" id="CM007648">
    <property type="protein sequence ID" value="ONM16741.1"/>
    <property type="molecule type" value="Genomic_DNA"/>
</dbReference>
<evidence type="ECO:0000313" key="3">
    <source>
        <dbReference type="EMBL" id="ONM16740.1"/>
    </source>
</evidence>
<dbReference type="EMBL" id="CM007648">
    <property type="protein sequence ID" value="ONM16746.1"/>
    <property type="molecule type" value="Genomic_DNA"/>
</dbReference>
<organism evidence="2">
    <name type="scientific">Zea mays</name>
    <name type="common">Maize</name>
    <dbReference type="NCBI Taxonomy" id="4577"/>
    <lineage>
        <taxon>Eukaryota</taxon>
        <taxon>Viridiplantae</taxon>
        <taxon>Streptophyta</taxon>
        <taxon>Embryophyta</taxon>
        <taxon>Tracheophyta</taxon>
        <taxon>Spermatophyta</taxon>
        <taxon>Magnoliopsida</taxon>
        <taxon>Liliopsida</taxon>
        <taxon>Poales</taxon>
        <taxon>Poaceae</taxon>
        <taxon>PACMAD clade</taxon>
        <taxon>Panicoideae</taxon>
        <taxon>Andropogonodae</taxon>
        <taxon>Andropogoneae</taxon>
        <taxon>Tripsacinae</taxon>
        <taxon>Zea</taxon>
    </lineage>
</organism>
<dbReference type="KEGG" id="zma:100193114"/>
<dbReference type="EnsemblPlants" id="Zm00001eb079910_T001">
    <property type="protein sequence ID" value="Zm00001eb079910_P001"/>
    <property type="gene ID" value="Zm00001eb079910"/>
</dbReference>
<dbReference type="IntAct" id="B4FCP3">
    <property type="interactions" value="7"/>
</dbReference>
<dbReference type="FunCoup" id="B4FCP3">
    <property type="interactions" value="1043"/>
</dbReference>
<dbReference type="EMBL" id="CM007648">
    <property type="protein sequence ID" value="ONM16740.1"/>
    <property type="molecule type" value="Genomic_DNA"/>
</dbReference>
<dbReference type="EMBL" id="BT038054">
    <property type="protein sequence ID" value="ACF83059.1"/>
    <property type="molecule type" value="mRNA"/>
</dbReference>
<reference evidence="4" key="4">
    <citation type="submission" date="2021-05" db="UniProtKB">
        <authorList>
            <consortium name="EnsemblPlants"/>
        </authorList>
    </citation>
    <scope>IDENTIFICATION</scope>
    <source>
        <strain evidence="4">cv. B73</strain>
    </source>
</reference>
<feature type="region of interest" description="Disordered" evidence="1">
    <location>
        <begin position="1"/>
        <end position="21"/>
    </location>
</feature>
<feature type="compositionally biased region" description="Basic and acidic residues" evidence="1">
    <location>
        <begin position="1"/>
        <end position="11"/>
    </location>
</feature>
<dbReference type="RefSeq" id="NP_001353941.1">
    <property type="nucleotide sequence ID" value="NM_001367012.1"/>
</dbReference>
<gene>
    <name evidence="4" type="primary">LOC100193114</name>
    <name evidence="3" type="ORF">ZEAMMB73_Zm00001d003322</name>
</gene>
<dbReference type="PaxDb" id="4577-GRMZM2G165755_P01"/>
<dbReference type="EnsemblPlants" id="Zm00001eb079910_T007">
    <property type="protein sequence ID" value="Zm00001eb079910_P007"/>
    <property type="gene ID" value="Zm00001eb079910"/>
</dbReference>
<dbReference type="PANTHER" id="PTHR35119:SF12">
    <property type="entry name" value="OS04G0472700 PROTEIN"/>
    <property type="match status" value="1"/>
</dbReference>
<evidence type="ECO:0000256" key="1">
    <source>
        <dbReference type="SAM" id="MobiDB-lite"/>
    </source>
</evidence>
<evidence type="ECO:0000313" key="5">
    <source>
        <dbReference type="Proteomes" id="UP000007305"/>
    </source>
</evidence>
<proteinExistence type="evidence at transcript level"/>
<dbReference type="EMBL" id="CM007648">
    <property type="protein sequence ID" value="ONM16749.1"/>
    <property type="molecule type" value="Genomic_DNA"/>
</dbReference>
<dbReference type="AlphaFoldDB" id="B4FCP3"/>
<reference evidence="2" key="1">
    <citation type="journal article" date="2009" name="PLoS Genet.">
        <title>Sequencing, mapping, and analysis of 27,455 maize full-length cDNAs.</title>
        <authorList>
            <person name="Soderlund C."/>
            <person name="Descour A."/>
            <person name="Kudrna D."/>
            <person name="Bomhoff M."/>
            <person name="Boyd L."/>
            <person name="Currie J."/>
            <person name="Angelova A."/>
            <person name="Collura K."/>
            <person name="Wissotski M."/>
            <person name="Ashley E."/>
            <person name="Morrow D."/>
            <person name="Fernandes J."/>
            <person name="Walbot V."/>
            <person name="Yu Y."/>
        </authorList>
    </citation>
    <scope>NUCLEOTIDE SEQUENCE</scope>
    <source>
        <strain evidence="2">B73</strain>
    </source>
</reference>
<dbReference type="InterPro" id="IPR034590">
    <property type="entry name" value="POLYCHOME/GIG1"/>
</dbReference>
<dbReference type="EnsemblPlants" id="Zm00001eb079910_T002">
    <property type="protein sequence ID" value="Zm00001eb079910_P002"/>
    <property type="gene ID" value="Zm00001eb079910"/>
</dbReference>
<protein>
    <submittedName>
        <fullName evidence="3">OSJNBb0022F23.8-like protein</fullName>
    </submittedName>
</protein>
<dbReference type="OMA" id="AENDGQH"/>
<dbReference type="GeneID" id="100193114"/>
<dbReference type="Gramene" id="Zm00001eb079910_T003">
    <property type="protein sequence ID" value="Zm00001eb079910_P003"/>
    <property type="gene ID" value="Zm00001eb079910"/>
</dbReference>
<evidence type="ECO:0000313" key="4">
    <source>
        <dbReference type="EnsemblPlants" id="Zm00001eb079910_P001"/>
    </source>
</evidence>
<feature type="region of interest" description="Disordered" evidence="1">
    <location>
        <begin position="204"/>
        <end position="227"/>
    </location>
</feature>
<dbReference type="Gramene" id="Zm00001eb079910_T006">
    <property type="protein sequence ID" value="Zm00001eb079910_P006"/>
    <property type="gene ID" value="Zm00001eb079910"/>
</dbReference>
<dbReference type="Gramene" id="Zm00001eb079910_T005">
    <property type="protein sequence ID" value="Zm00001eb079910_P005"/>
    <property type="gene ID" value="Zm00001eb079910"/>
</dbReference>
<dbReference type="ExpressionAtlas" id="B4FCP3">
    <property type="expression patterns" value="baseline and differential"/>
</dbReference>
<dbReference type="Gramene" id="Zm00001eb079910_T002">
    <property type="protein sequence ID" value="Zm00001eb079910_P002"/>
    <property type="gene ID" value="Zm00001eb079910"/>
</dbReference>
<feature type="region of interest" description="Disordered" evidence="1">
    <location>
        <begin position="100"/>
        <end position="149"/>
    </location>
</feature>
<name>B4FCP3_MAIZE</name>
<reference evidence="4" key="3">
    <citation type="submission" date="2019-07" db="EMBL/GenBank/DDBJ databases">
        <authorList>
            <person name="Seetharam A."/>
            <person name="Woodhouse M."/>
            <person name="Cannon E."/>
        </authorList>
    </citation>
    <scope>NUCLEOTIDE SEQUENCE [LARGE SCALE GENOMIC DNA]</scope>
    <source>
        <strain evidence="4">cv. B73</strain>
    </source>
</reference>
<accession>B4FCP3</accession>
<dbReference type="GO" id="GO:0005634">
    <property type="term" value="C:nucleus"/>
    <property type="evidence" value="ECO:0007669"/>
    <property type="project" value="InterPro"/>
</dbReference>